<dbReference type="InterPro" id="IPR036249">
    <property type="entry name" value="Thioredoxin-like_sf"/>
</dbReference>
<feature type="compositionally biased region" description="Low complexity" evidence="6">
    <location>
        <begin position="49"/>
        <end position="73"/>
    </location>
</feature>
<dbReference type="RefSeq" id="WP_350259086.1">
    <property type="nucleotide sequence ID" value="NZ_CP138335.1"/>
</dbReference>
<dbReference type="SUPFAM" id="SSF52833">
    <property type="entry name" value="Thioredoxin-like"/>
    <property type="match status" value="1"/>
</dbReference>
<evidence type="ECO:0000256" key="5">
    <source>
        <dbReference type="ARBA" id="ARBA00023284"/>
    </source>
</evidence>
<comment type="similarity">
    <text evidence="1">Belongs to the thioredoxin family. DsbA subfamily.</text>
</comment>
<keyword evidence="4" id="KW-1015">Disulfide bond</keyword>
<dbReference type="AlphaFoldDB" id="A0AAU7V9E4"/>
<name>A0AAU7V9E4_9ACTO</name>
<dbReference type="PANTHER" id="PTHR13887:SF14">
    <property type="entry name" value="DISULFIDE BOND FORMATION PROTEIN D"/>
    <property type="match status" value="1"/>
</dbReference>
<dbReference type="Pfam" id="PF13462">
    <property type="entry name" value="Thioredoxin_4"/>
    <property type="match status" value="1"/>
</dbReference>
<feature type="domain" description="Thioredoxin" evidence="8">
    <location>
        <begin position="71"/>
        <end position="226"/>
    </location>
</feature>
<gene>
    <name evidence="9" type="ORF">SAC06_04855</name>
</gene>
<accession>A0AAU7V9E4</accession>
<protein>
    <submittedName>
        <fullName evidence="9">Thioredoxin domain-containing protein</fullName>
    </submittedName>
</protein>
<evidence type="ECO:0000256" key="7">
    <source>
        <dbReference type="SAM" id="Phobius"/>
    </source>
</evidence>
<dbReference type="InterPro" id="IPR012336">
    <property type="entry name" value="Thioredoxin-like_fold"/>
</dbReference>
<dbReference type="InterPro" id="IPR013766">
    <property type="entry name" value="Thioredoxin_domain"/>
</dbReference>
<keyword evidence="2" id="KW-0732">Signal</keyword>
<evidence type="ECO:0000256" key="3">
    <source>
        <dbReference type="ARBA" id="ARBA00023002"/>
    </source>
</evidence>
<organism evidence="9">
    <name type="scientific">Scrofimicrobium appendicitidis</name>
    <dbReference type="NCBI Taxonomy" id="3079930"/>
    <lineage>
        <taxon>Bacteria</taxon>
        <taxon>Bacillati</taxon>
        <taxon>Actinomycetota</taxon>
        <taxon>Actinomycetes</taxon>
        <taxon>Actinomycetales</taxon>
        <taxon>Actinomycetaceae</taxon>
        <taxon>Scrofimicrobium</taxon>
    </lineage>
</organism>
<keyword evidence="7" id="KW-1133">Transmembrane helix</keyword>
<dbReference type="PANTHER" id="PTHR13887">
    <property type="entry name" value="GLUTATHIONE S-TRANSFERASE KAPPA"/>
    <property type="match status" value="1"/>
</dbReference>
<keyword evidence="3" id="KW-0560">Oxidoreductase</keyword>
<dbReference type="GO" id="GO:0016491">
    <property type="term" value="F:oxidoreductase activity"/>
    <property type="evidence" value="ECO:0007669"/>
    <property type="project" value="UniProtKB-KW"/>
</dbReference>
<evidence type="ECO:0000256" key="6">
    <source>
        <dbReference type="SAM" id="MobiDB-lite"/>
    </source>
</evidence>
<evidence type="ECO:0000256" key="2">
    <source>
        <dbReference type="ARBA" id="ARBA00022729"/>
    </source>
</evidence>
<dbReference type="KEGG" id="sapp:SAC06_04855"/>
<evidence type="ECO:0000313" key="9">
    <source>
        <dbReference type="EMBL" id="XBW08886.1"/>
    </source>
</evidence>
<reference evidence="9" key="1">
    <citation type="submission" date="2023-11" db="EMBL/GenBank/DDBJ databases">
        <title>Scrofimicrobium hongkongense sp. nov., isolated from a patient with peritonitis.</title>
        <authorList>
            <person name="Lao H.Y."/>
            <person name="Wong A.Y.P."/>
            <person name="Ng T.L."/>
            <person name="Wong R.Y.L."/>
            <person name="Yau M.C.Y."/>
            <person name="Lam J.Y.W."/>
            <person name="Siu G.K.H."/>
        </authorList>
    </citation>
    <scope>NUCLEOTIDE SEQUENCE</scope>
    <source>
        <strain evidence="9">R131</strain>
    </source>
</reference>
<keyword evidence="5" id="KW-0676">Redox-active center</keyword>
<keyword evidence="7" id="KW-0472">Membrane</keyword>
<dbReference type="EMBL" id="CP138335">
    <property type="protein sequence ID" value="XBW08886.1"/>
    <property type="molecule type" value="Genomic_DNA"/>
</dbReference>
<dbReference type="Gene3D" id="3.40.30.10">
    <property type="entry name" value="Glutaredoxin"/>
    <property type="match status" value="1"/>
</dbReference>
<evidence type="ECO:0000256" key="4">
    <source>
        <dbReference type="ARBA" id="ARBA00023157"/>
    </source>
</evidence>
<sequence>MTETSGEKTFIDPAKLQGQLRLSRILNVALLLLVAILVVVVVVRPAAAPAPEAGTNTEQSQPSTPTATPTVPEQNVQPEAKAPASHLRAQADDPLAVGSIDAPVVISEWTDYRCPYCALFANETLPTLLKDYVDSGQVRIEFNDVFFFGDESFDAAVAARAAAAQGYYLPYIEALYAAAPENGGHPPMPREKLIGFAQEAGVPDLKQFEADLDSEEIKAAVQASHNQAVALGVNSVPFFVVGDQALAGAQPLEVFQQVIAQQLG</sequence>
<keyword evidence="7" id="KW-0812">Transmembrane</keyword>
<feature type="transmembrane region" description="Helical" evidence="7">
    <location>
        <begin position="25"/>
        <end position="43"/>
    </location>
</feature>
<evidence type="ECO:0000259" key="8">
    <source>
        <dbReference type="PROSITE" id="PS51352"/>
    </source>
</evidence>
<evidence type="ECO:0000256" key="1">
    <source>
        <dbReference type="ARBA" id="ARBA00005791"/>
    </source>
</evidence>
<proteinExistence type="inferred from homology"/>
<dbReference type="PROSITE" id="PS51352">
    <property type="entry name" value="THIOREDOXIN_2"/>
    <property type="match status" value="1"/>
</dbReference>
<feature type="region of interest" description="Disordered" evidence="6">
    <location>
        <begin position="49"/>
        <end position="88"/>
    </location>
</feature>